<comment type="caution">
    <text evidence="1">The sequence shown here is derived from an EMBL/GenBank/DDBJ whole genome shotgun (WGS) entry which is preliminary data.</text>
</comment>
<dbReference type="Proteomes" id="UP001549086">
    <property type="component" value="Unassembled WGS sequence"/>
</dbReference>
<evidence type="ECO:0000313" key="2">
    <source>
        <dbReference type="Proteomes" id="UP001549086"/>
    </source>
</evidence>
<name>A0ABV2HIR7_9HYPH</name>
<gene>
    <name evidence="1" type="ORF">ABID23_001564</name>
</gene>
<evidence type="ECO:0000313" key="1">
    <source>
        <dbReference type="EMBL" id="MET3590453.1"/>
    </source>
</evidence>
<protein>
    <submittedName>
        <fullName evidence="1">Uncharacterized protein</fullName>
    </submittedName>
</protein>
<organism evidence="1 2">
    <name type="scientific">Bartonella silvatica</name>
    <dbReference type="NCBI Taxonomy" id="357760"/>
    <lineage>
        <taxon>Bacteria</taxon>
        <taxon>Pseudomonadati</taxon>
        <taxon>Pseudomonadota</taxon>
        <taxon>Alphaproteobacteria</taxon>
        <taxon>Hyphomicrobiales</taxon>
        <taxon>Bartonellaceae</taxon>
        <taxon>Bartonella</taxon>
    </lineage>
</organism>
<sequence length="75" mass="8626">MTVPLYSPGVAPYYFSNKTVFKAGFGEFIEESIRRQFILHESKSLQVCVSSAPKVKWFAVLIRFAPVFTDPFAFW</sequence>
<reference evidence="1 2" key="1">
    <citation type="submission" date="2024-06" db="EMBL/GenBank/DDBJ databases">
        <title>Genomic Encyclopedia of Type Strains, Phase IV (KMG-IV): sequencing the most valuable type-strain genomes for metagenomic binning, comparative biology and taxonomic classification.</title>
        <authorList>
            <person name="Goeker M."/>
        </authorList>
    </citation>
    <scope>NUCLEOTIDE SEQUENCE [LARGE SCALE GENOMIC DNA]</scope>
    <source>
        <strain evidence="1 2">DSM 23649</strain>
    </source>
</reference>
<dbReference type="EMBL" id="JBEPLI010000032">
    <property type="protein sequence ID" value="MET3590453.1"/>
    <property type="molecule type" value="Genomic_DNA"/>
</dbReference>
<proteinExistence type="predicted"/>
<keyword evidence="2" id="KW-1185">Reference proteome</keyword>
<dbReference type="RefSeq" id="WP_354190795.1">
    <property type="nucleotide sequence ID" value="NZ_JBEPLI010000032.1"/>
</dbReference>
<accession>A0ABV2HIR7</accession>